<reference evidence="2" key="1">
    <citation type="journal article" date="2023" name="GigaByte">
        <title>Genome assembly of the bearded iris, Iris pallida Lam.</title>
        <authorList>
            <person name="Bruccoleri R.E."/>
            <person name="Oakeley E.J."/>
            <person name="Faust A.M.E."/>
            <person name="Altorfer M."/>
            <person name="Dessus-Babus S."/>
            <person name="Burckhardt D."/>
            <person name="Oertli M."/>
            <person name="Naumann U."/>
            <person name="Petersen F."/>
            <person name="Wong J."/>
        </authorList>
    </citation>
    <scope>NUCLEOTIDE SEQUENCE</scope>
    <source>
        <strain evidence="2">GSM-AAB239-AS_SAM_17_03QT</strain>
    </source>
</reference>
<evidence type="ECO:0000256" key="1">
    <source>
        <dbReference type="SAM" id="MobiDB-lite"/>
    </source>
</evidence>
<dbReference type="AlphaFoldDB" id="A0AAX6GC18"/>
<reference evidence="2" key="2">
    <citation type="submission" date="2023-04" db="EMBL/GenBank/DDBJ databases">
        <authorList>
            <person name="Bruccoleri R.E."/>
            <person name="Oakeley E.J."/>
            <person name="Faust A.-M."/>
            <person name="Dessus-Babus S."/>
            <person name="Altorfer M."/>
            <person name="Burckhardt D."/>
            <person name="Oertli M."/>
            <person name="Naumann U."/>
            <person name="Petersen F."/>
            <person name="Wong J."/>
        </authorList>
    </citation>
    <scope>NUCLEOTIDE SEQUENCE</scope>
    <source>
        <strain evidence="2">GSM-AAB239-AS_SAM_17_03QT</strain>
        <tissue evidence="2">Leaf</tissue>
    </source>
</reference>
<feature type="compositionally biased region" description="Polar residues" evidence="1">
    <location>
        <begin position="1"/>
        <end position="17"/>
    </location>
</feature>
<organism evidence="2 3">
    <name type="scientific">Iris pallida</name>
    <name type="common">Sweet iris</name>
    <dbReference type="NCBI Taxonomy" id="29817"/>
    <lineage>
        <taxon>Eukaryota</taxon>
        <taxon>Viridiplantae</taxon>
        <taxon>Streptophyta</taxon>
        <taxon>Embryophyta</taxon>
        <taxon>Tracheophyta</taxon>
        <taxon>Spermatophyta</taxon>
        <taxon>Magnoliopsida</taxon>
        <taxon>Liliopsida</taxon>
        <taxon>Asparagales</taxon>
        <taxon>Iridaceae</taxon>
        <taxon>Iridoideae</taxon>
        <taxon>Irideae</taxon>
        <taxon>Iris</taxon>
    </lineage>
</organism>
<evidence type="ECO:0000313" key="2">
    <source>
        <dbReference type="EMBL" id="KAJ6826102.1"/>
    </source>
</evidence>
<comment type="caution">
    <text evidence="2">The sequence shown here is derived from an EMBL/GenBank/DDBJ whole genome shotgun (WGS) entry which is preliminary data.</text>
</comment>
<dbReference type="Proteomes" id="UP001140949">
    <property type="component" value="Unassembled WGS sequence"/>
</dbReference>
<feature type="region of interest" description="Disordered" evidence="1">
    <location>
        <begin position="117"/>
        <end position="138"/>
    </location>
</feature>
<dbReference type="EMBL" id="JANAVB010021197">
    <property type="protein sequence ID" value="KAJ6826102.1"/>
    <property type="molecule type" value="Genomic_DNA"/>
</dbReference>
<accession>A0AAX6GC18</accession>
<feature type="region of interest" description="Disordered" evidence="1">
    <location>
        <begin position="188"/>
        <end position="235"/>
    </location>
</feature>
<evidence type="ECO:0000313" key="3">
    <source>
        <dbReference type="Proteomes" id="UP001140949"/>
    </source>
</evidence>
<feature type="region of interest" description="Disordered" evidence="1">
    <location>
        <begin position="1"/>
        <end position="25"/>
    </location>
</feature>
<keyword evidence="3" id="KW-1185">Reference proteome</keyword>
<protein>
    <submittedName>
        <fullName evidence="2">Uncharacterized protein</fullName>
    </submittedName>
</protein>
<feature type="compositionally biased region" description="Basic and acidic residues" evidence="1">
    <location>
        <begin position="50"/>
        <end position="66"/>
    </location>
</feature>
<feature type="compositionally biased region" description="Basic and acidic residues" evidence="1">
    <location>
        <begin position="225"/>
        <end position="235"/>
    </location>
</feature>
<gene>
    <name evidence="2" type="ORF">M6B38_374055</name>
</gene>
<feature type="region of interest" description="Disordered" evidence="1">
    <location>
        <begin position="50"/>
        <end position="75"/>
    </location>
</feature>
<sequence length="299" mass="32927">MSTSSNTPSGIPSTTTKHLPYHRQHHHVRPLDFGHRRPVPVSTIIPCHLHDSADTVPKSTERKGEGKLSPGPSSHRVAEALSAPILRTGTTDGNPDFPQPTLCIEPPLLLEPPPSPVASTTHVTAVPRPASSSRRRRFTAGLPSHGRALRALGAAVSPRWPRIRRPLPRIRRRPSSVVARPAWKPHLRRLFPPSSGEAPPAAPVRRLPQNPERRPPLAPRKLRPDRRAPNPPADRRRPPSVIIIICIIIIIDLTEQRTTPVDNVVGILTEEELLCDPYYGDTAEDQALSYEDLPAGKLV</sequence>
<proteinExistence type="predicted"/>
<name>A0AAX6GC18_IRIPA</name>